<dbReference type="Proteomes" id="UP000663823">
    <property type="component" value="Unassembled WGS sequence"/>
</dbReference>
<feature type="domain" description="Apple" evidence="1">
    <location>
        <begin position="136"/>
        <end position="178"/>
    </location>
</feature>
<evidence type="ECO:0000313" key="3">
    <source>
        <dbReference type="EMBL" id="CAF3768789.1"/>
    </source>
</evidence>
<reference evidence="3" key="1">
    <citation type="submission" date="2021-02" db="EMBL/GenBank/DDBJ databases">
        <authorList>
            <person name="Nowell W R."/>
        </authorList>
    </citation>
    <scope>NUCLEOTIDE SEQUENCE</scope>
</reference>
<dbReference type="Proteomes" id="UP000663882">
    <property type="component" value="Unassembled WGS sequence"/>
</dbReference>
<comment type="caution">
    <text evidence="3">The sequence shown here is derived from an EMBL/GenBank/DDBJ whole genome shotgun (WGS) entry which is preliminary data.</text>
</comment>
<dbReference type="EMBL" id="CAJOAX010002073">
    <property type="protein sequence ID" value="CAF3768789.1"/>
    <property type="molecule type" value="Genomic_DNA"/>
</dbReference>
<feature type="domain" description="Apple" evidence="1">
    <location>
        <begin position="48"/>
        <end position="90"/>
    </location>
</feature>
<dbReference type="OrthoDB" id="9976876at2759"/>
<dbReference type="EMBL" id="CAJNOO010001465">
    <property type="protein sequence ID" value="CAF1157047.1"/>
    <property type="molecule type" value="Genomic_DNA"/>
</dbReference>
<feature type="domain" description="Apple" evidence="1">
    <location>
        <begin position="312"/>
        <end position="354"/>
    </location>
</feature>
<dbReference type="Pfam" id="PF14295">
    <property type="entry name" value="PAN_4"/>
    <property type="match status" value="4"/>
</dbReference>
<gene>
    <name evidence="3" type="ORF">OTI717_LOCUS16538</name>
    <name evidence="2" type="ORF">RFH988_LOCUS22231</name>
</gene>
<dbReference type="InterPro" id="IPR003609">
    <property type="entry name" value="Pan_app"/>
</dbReference>
<protein>
    <recommendedName>
        <fullName evidence="1">Apple domain-containing protein</fullName>
    </recommendedName>
</protein>
<evidence type="ECO:0000259" key="1">
    <source>
        <dbReference type="Pfam" id="PF14295"/>
    </source>
</evidence>
<evidence type="ECO:0000313" key="2">
    <source>
        <dbReference type="EMBL" id="CAF1157047.1"/>
    </source>
</evidence>
<feature type="domain" description="Apple" evidence="1">
    <location>
        <begin position="224"/>
        <end position="266"/>
    </location>
</feature>
<accession>A0A818ZFD5</accession>
<name>A0A818ZFD5_9BILA</name>
<dbReference type="Gene3D" id="3.50.4.10">
    <property type="entry name" value="Hepatocyte Growth Factor"/>
    <property type="match status" value="4"/>
</dbReference>
<proteinExistence type="predicted"/>
<dbReference type="AlphaFoldDB" id="A0A818ZFD5"/>
<sequence length="379" mass="40897">MKKGNVSKADAFPTSDATMICGVRDNPDQGVMNSIVVWNGADWAKSCDFDGNDLTQVRTSAELCGPTCLQTKECTHYTWTTSNGGTCRMKKGTVSKDDAFPTNDTTMVCGVNKDGQEGVPNSTVQWNGMNWAPSCDFNGNDLSQVETPAELCGPTCLQTKECTHYTWTTLNNGTCWMKKGNVSKTDAVSTNDTSMVCGINKDGQEGVPISTVQWNGMNWATSCDFNGNDLSHVESSPELCGSTCLQTKGCTHYTWTNLNGGTCWMKKGNVSKADAVSTNDATMICGVNKDGQEVVPTSTVQWNGMNWARSCNFNGNDLSHVESLPELCGPTCLQTKGCTHYTWTTLNGGTCWMKKGNVAKNDAFTTNDPDMICGITTSV</sequence>
<organism evidence="3 4">
    <name type="scientific">Rotaria sordida</name>
    <dbReference type="NCBI Taxonomy" id="392033"/>
    <lineage>
        <taxon>Eukaryota</taxon>
        <taxon>Metazoa</taxon>
        <taxon>Spiralia</taxon>
        <taxon>Gnathifera</taxon>
        <taxon>Rotifera</taxon>
        <taxon>Eurotatoria</taxon>
        <taxon>Bdelloidea</taxon>
        <taxon>Philodinida</taxon>
        <taxon>Philodinidae</taxon>
        <taxon>Rotaria</taxon>
    </lineage>
</organism>
<evidence type="ECO:0000313" key="4">
    <source>
        <dbReference type="Proteomes" id="UP000663823"/>
    </source>
</evidence>